<feature type="domain" description="Beta-lactamase-related" evidence="1">
    <location>
        <begin position="8"/>
        <end position="87"/>
    </location>
</feature>
<gene>
    <name evidence="2" type="ORF">V5E97_23775</name>
</gene>
<organism evidence="2">
    <name type="scientific">Singulisphaera sp. Ch08</name>
    <dbReference type="NCBI Taxonomy" id="3120278"/>
    <lineage>
        <taxon>Bacteria</taxon>
        <taxon>Pseudomonadati</taxon>
        <taxon>Planctomycetota</taxon>
        <taxon>Planctomycetia</taxon>
        <taxon>Isosphaerales</taxon>
        <taxon>Isosphaeraceae</taxon>
        <taxon>Singulisphaera</taxon>
    </lineage>
</organism>
<dbReference type="SUPFAM" id="SSF56601">
    <property type="entry name" value="beta-lactamase/transpeptidase-like"/>
    <property type="match status" value="1"/>
</dbReference>
<name>A0AAU7C9C0_9BACT</name>
<proteinExistence type="predicted"/>
<protein>
    <submittedName>
        <fullName evidence="2">Serine hydrolase</fullName>
    </submittedName>
</protein>
<dbReference type="Gene3D" id="3.40.710.10">
    <property type="entry name" value="DD-peptidase/beta-lactamase superfamily"/>
    <property type="match status" value="1"/>
</dbReference>
<dbReference type="GO" id="GO:0016787">
    <property type="term" value="F:hydrolase activity"/>
    <property type="evidence" value="ECO:0007669"/>
    <property type="project" value="UniProtKB-KW"/>
</dbReference>
<dbReference type="Pfam" id="PF00144">
    <property type="entry name" value="Beta-lactamase"/>
    <property type="match status" value="1"/>
</dbReference>
<evidence type="ECO:0000313" key="2">
    <source>
        <dbReference type="EMBL" id="XBH01366.1"/>
    </source>
</evidence>
<dbReference type="PANTHER" id="PTHR43283">
    <property type="entry name" value="BETA-LACTAMASE-RELATED"/>
    <property type="match status" value="1"/>
</dbReference>
<sequence>MVKTWGPQDTKGDIFSSAKPVLGTLLMFALQEGKVKSIDQPLRDFGWELKPKDQDMTFRHLTTMTSGYARPERPGEAWSYNDFAIQLYQKTLFDRVFRADPTEVANHPSRLGALGLEDGLSFRNKNRRISASVRDFARIAWFWLNDGKWDGRQVLPQSYFSELARSQVPKDLPLTRPAETDDYLKIGSYGGGSDHFSQCGPGIYGFNWWFNRTGRDHPDRRTWPDAPEDTFMAVGAKGNSAAMIPSLGAVLVAEDAQWGDLVGGSDQSKMNQLLKAFAAAVSPTPR</sequence>
<dbReference type="EMBL" id="CP155447">
    <property type="protein sequence ID" value="XBH01366.1"/>
    <property type="molecule type" value="Genomic_DNA"/>
</dbReference>
<dbReference type="InterPro" id="IPR012338">
    <property type="entry name" value="Beta-lactam/transpept-like"/>
</dbReference>
<evidence type="ECO:0000259" key="1">
    <source>
        <dbReference type="Pfam" id="PF00144"/>
    </source>
</evidence>
<keyword evidence="2" id="KW-0378">Hydrolase</keyword>
<accession>A0AAU7C9C0</accession>
<reference evidence="2" key="1">
    <citation type="submission" date="2024-05" db="EMBL/GenBank/DDBJ databases">
        <title>Planctomycetes of the genus Singulisphaera possess chitinolytic capabilities.</title>
        <authorList>
            <person name="Ivanova A."/>
        </authorList>
    </citation>
    <scope>NUCLEOTIDE SEQUENCE</scope>
    <source>
        <strain evidence="2">Ch08T</strain>
    </source>
</reference>
<dbReference type="InterPro" id="IPR001466">
    <property type="entry name" value="Beta-lactam-related"/>
</dbReference>
<dbReference type="AlphaFoldDB" id="A0AAU7C9C0"/>
<dbReference type="InterPro" id="IPR050789">
    <property type="entry name" value="Diverse_Enzym_Activities"/>
</dbReference>
<dbReference type="PANTHER" id="PTHR43283:SF7">
    <property type="entry name" value="BETA-LACTAMASE-RELATED DOMAIN-CONTAINING PROTEIN"/>
    <property type="match status" value="1"/>
</dbReference>
<dbReference type="RefSeq" id="WP_406694066.1">
    <property type="nucleotide sequence ID" value="NZ_CP155447.1"/>
</dbReference>